<dbReference type="PROSITE" id="PS51748">
    <property type="entry name" value="HEXOKINASE_2"/>
    <property type="match status" value="1"/>
</dbReference>
<dbReference type="OrthoDB" id="419537at2759"/>
<dbReference type="GO" id="GO:0006096">
    <property type="term" value="P:glycolytic process"/>
    <property type="evidence" value="ECO:0007669"/>
    <property type="project" value="UniProtKB-UniPathway"/>
</dbReference>
<keyword evidence="3 6" id="KW-0547">Nucleotide-binding</keyword>
<evidence type="ECO:0000313" key="10">
    <source>
        <dbReference type="Proteomes" id="UP000275078"/>
    </source>
</evidence>
<proteinExistence type="inferred from homology"/>
<dbReference type="AlphaFoldDB" id="A0A3N4IFZ8"/>
<gene>
    <name evidence="9" type="ORF">BJ508DRAFT_412224</name>
</gene>
<dbReference type="EMBL" id="ML119655">
    <property type="protein sequence ID" value="RPA85083.1"/>
    <property type="molecule type" value="Genomic_DNA"/>
</dbReference>
<organism evidence="9 10">
    <name type="scientific">Ascobolus immersus RN42</name>
    <dbReference type="NCBI Taxonomy" id="1160509"/>
    <lineage>
        <taxon>Eukaryota</taxon>
        <taxon>Fungi</taxon>
        <taxon>Dikarya</taxon>
        <taxon>Ascomycota</taxon>
        <taxon>Pezizomycotina</taxon>
        <taxon>Pezizomycetes</taxon>
        <taxon>Pezizales</taxon>
        <taxon>Ascobolaceae</taxon>
        <taxon>Ascobolus</taxon>
    </lineage>
</organism>
<evidence type="ECO:0000313" key="9">
    <source>
        <dbReference type="EMBL" id="RPA85083.1"/>
    </source>
</evidence>
<reference evidence="9 10" key="1">
    <citation type="journal article" date="2018" name="Nat. Ecol. Evol.">
        <title>Pezizomycetes genomes reveal the molecular basis of ectomycorrhizal truffle lifestyle.</title>
        <authorList>
            <person name="Murat C."/>
            <person name="Payen T."/>
            <person name="Noel B."/>
            <person name="Kuo A."/>
            <person name="Morin E."/>
            <person name="Chen J."/>
            <person name="Kohler A."/>
            <person name="Krizsan K."/>
            <person name="Balestrini R."/>
            <person name="Da Silva C."/>
            <person name="Montanini B."/>
            <person name="Hainaut M."/>
            <person name="Levati E."/>
            <person name="Barry K.W."/>
            <person name="Belfiori B."/>
            <person name="Cichocki N."/>
            <person name="Clum A."/>
            <person name="Dockter R.B."/>
            <person name="Fauchery L."/>
            <person name="Guy J."/>
            <person name="Iotti M."/>
            <person name="Le Tacon F."/>
            <person name="Lindquist E.A."/>
            <person name="Lipzen A."/>
            <person name="Malagnac F."/>
            <person name="Mello A."/>
            <person name="Molinier V."/>
            <person name="Miyauchi S."/>
            <person name="Poulain J."/>
            <person name="Riccioni C."/>
            <person name="Rubini A."/>
            <person name="Sitrit Y."/>
            <person name="Splivallo R."/>
            <person name="Traeger S."/>
            <person name="Wang M."/>
            <person name="Zifcakova L."/>
            <person name="Wipf D."/>
            <person name="Zambonelli A."/>
            <person name="Paolocci F."/>
            <person name="Nowrousian M."/>
            <person name="Ottonello S."/>
            <person name="Baldrian P."/>
            <person name="Spatafora J.W."/>
            <person name="Henrissat B."/>
            <person name="Nagy L.G."/>
            <person name="Aury J.M."/>
            <person name="Wincker P."/>
            <person name="Grigoriev I.V."/>
            <person name="Bonfante P."/>
            <person name="Martin F.M."/>
        </authorList>
    </citation>
    <scope>NUCLEOTIDE SEQUENCE [LARGE SCALE GENOMIC DNA]</scope>
    <source>
        <strain evidence="9 10">RN42</strain>
    </source>
</reference>
<dbReference type="InterPro" id="IPR022673">
    <property type="entry name" value="Hexokinase_C"/>
</dbReference>
<dbReference type="GO" id="GO:0005739">
    <property type="term" value="C:mitochondrion"/>
    <property type="evidence" value="ECO:0007669"/>
    <property type="project" value="TreeGrafter"/>
</dbReference>
<evidence type="ECO:0000256" key="1">
    <source>
        <dbReference type="ARBA" id="ARBA00009225"/>
    </source>
</evidence>
<dbReference type="GO" id="GO:0005536">
    <property type="term" value="F:D-glucose binding"/>
    <property type="evidence" value="ECO:0007669"/>
    <property type="project" value="InterPro"/>
</dbReference>
<dbReference type="Pfam" id="PF00349">
    <property type="entry name" value="Hexokinase_1"/>
    <property type="match status" value="1"/>
</dbReference>
<dbReference type="GO" id="GO:0006006">
    <property type="term" value="P:glucose metabolic process"/>
    <property type="evidence" value="ECO:0007669"/>
    <property type="project" value="TreeGrafter"/>
</dbReference>
<dbReference type="SUPFAM" id="SSF53067">
    <property type="entry name" value="Actin-like ATPase domain"/>
    <property type="match status" value="2"/>
</dbReference>
<evidence type="ECO:0000259" key="8">
    <source>
        <dbReference type="Pfam" id="PF03727"/>
    </source>
</evidence>
<dbReference type="InterPro" id="IPR043129">
    <property type="entry name" value="ATPase_NBD"/>
</dbReference>
<keyword evidence="5 6" id="KW-0067">ATP-binding</keyword>
<keyword evidence="10" id="KW-1185">Reference proteome</keyword>
<dbReference type="CDD" id="cd24000">
    <property type="entry name" value="ASKHA_NBD_HK"/>
    <property type="match status" value="1"/>
</dbReference>
<dbReference type="STRING" id="1160509.A0A3N4IFZ8"/>
<comment type="similarity">
    <text evidence="1 6">Belongs to the hexokinase family.</text>
</comment>
<dbReference type="Proteomes" id="UP000275078">
    <property type="component" value="Unassembled WGS sequence"/>
</dbReference>
<dbReference type="PRINTS" id="PR00475">
    <property type="entry name" value="HEXOKINASE"/>
</dbReference>
<keyword evidence="4 6" id="KW-0418">Kinase</keyword>
<dbReference type="InterPro" id="IPR001312">
    <property type="entry name" value="Hexokinase"/>
</dbReference>
<dbReference type="GO" id="GO:0005829">
    <property type="term" value="C:cytosol"/>
    <property type="evidence" value="ECO:0007669"/>
    <property type="project" value="TreeGrafter"/>
</dbReference>
<sequence length="511" mass="55488">MFLAATTSTPSMIKLEYSPTPNPRLATPTINMDTVTLPIPALVPLTKAFSKTYHDLARHSPSQFLATPISSLPTGLESGSFLALDLGGSNLRVGIVKLLGKEWDESKGDKVTIEAIKAWVVPEEKKKGDVEELYDWVADCMQDLLVESWKGDMVKPIEVGLTWSFPMIQKGHTDAHIMPSGKGFALGLRNPETNIAVLLSQAFERVKASSKRSVPPISILAVTNDSISTILSTAYLCHNPHLGQSGTDAENITPQRVVAGIIAGTGTNATTMCPVNKIHPDKKTKEAAHSGQILLNTEWGINGTLPPIAEMLTKYDVMLDAANEKPGFQPFEELMSGRYLGELVRLMAKDILEDAYLTSHKILNTPYAFLTKYASEIEATETDVELREYLNGVFQPKSVQISIRSARLLKSICTAVSTRASAVLAAATIALLAVDNDLDFDSNKKMKAEEFVVSFTGTVLEKYTRFRERCQGHMDNIMKEFGDARAKLVLSTEGGVVGAGVLAGMVKSGTA</sequence>
<protein>
    <recommendedName>
        <fullName evidence="6">Phosphotransferase</fullName>
        <ecNumber evidence="6">2.7.1.-</ecNumber>
    </recommendedName>
</protein>
<keyword evidence="2 6" id="KW-0808">Transferase</keyword>
<evidence type="ECO:0000259" key="7">
    <source>
        <dbReference type="Pfam" id="PF00349"/>
    </source>
</evidence>
<evidence type="ECO:0000256" key="6">
    <source>
        <dbReference type="RuleBase" id="RU362007"/>
    </source>
</evidence>
<name>A0A3N4IFZ8_ASCIM</name>
<evidence type="ECO:0000256" key="5">
    <source>
        <dbReference type="ARBA" id="ARBA00022840"/>
    </source>
</evidence>
<dbReference type="EC" id="2.7.1.-" evidence="6"/>
<dbReference type="GO" id="GO:0019158">
    <property type="term" value="F:mannokinase activity"/>
    <property type="evidence" value="ECO:0007669"/>
    <property type="project" value="TreeGrafter"/>
</dbReference>
<accession>A0A3N4IFZ8</accession>
<dbReference type="PANTHER" id="PTHR19443:SF29">
    <property type="entry name" value="PHOSPHOTRANSFERASE"/>
    <property type="match status" value="1"/>
</dbReference>
<dbReference type="GO" id="GO:0001678">
    <property type="term" value="P:intracellular glucose homeostasis"/>
    <property type="evidence" value="ECO:0007669"/>
    <property type="project" value="InterPro"/>
</dbReference>
<dbReference type="Gene3D" id="3.30.420.40">
    <property type="match status" value="1"/>
</dbReference>
<feature type="domain" description="Hexokinase N-terminal" evidence="7">
    <location>
        <begin position="37"/>
        <end position="235"/>
    </location>
</feature>
<evidence type="ECO:0000256" key="4">
    <source>
        <dbReference type="ARBA" id="ARBA00022777"/>
    </source>
</evidence>
<dbReference type="PANTHER" id="PTHR19443">
    <property type="entry name" value="HEXOKINASE"/>
    <property type="match status" value="1"/>
</dbReference>
<dbReference type="InterPro" id="IPR022672">
    <property type="entry name" value="Hexokinase_N"/>
</dbReference>
<evidence type="ECO:0000256" key="3">
    <source>
        <dbReference type="ARBA" id="ARBA00022741"/>
    </source>
</evidence>
<keyword evidence="6" id="KW-0324">Glycolysis</keyword>
<dbReference type="GO" id="GO:0008865">
    <property type="term" value="F:fructokinase activity"/>
    <property type="evidence" value="ECO:0007669"/>
    <property type="project" value="TreeGrafter"/>
</dbReference>
<dbReference type="GO" id="GO:0005524">
    <property type="term" value="F:ATP binding"/>
    <property type="evidence" value="ECO:0007669"/>
    <property type="project" value="UniProtKB-UniRule"/>
</dbReference>
<dbReference type="UniPathway" id="UPA00109">
    <property type="reaction ID" value="UER00180"/>
</dbReference>
<dbReference type="Gene3D" id="3.40.367.20">
    <property type="match status" value="1"/>
</dbReference>
<dbReference type="Pfam" id="PF03727">
    <property type="entry name" value="Hexokinase_2"/>
    <property type="match status" value="1"/>
</dbReference>
<feature type="domain" description="Hexokinase C-terminal" evidence="8">
    <location>
        <begin position="259"/>
        <end position="504"/>
    </location>
</feature>
<dbReference type="GO" id="GO:0004340">
    <property type="term" value="F:glucokinase activity"/>
    <property type="evidence" value="ECO:0007669"/>
    <property type="project" value="TreeGrafter"/>
</dbReference>
<dbReference type="GO" id="GO:0006013">
    <property type="term" value="P:mannose metabolic process"/>
    <property type="evidence" value="ECO:0007669"/>
    <property type="project" value="TreeGrafter"/>
</dbReference>
<evidence type="ECO:0000256" key="2">
    <source>
        <dbReference type="ARBA" id="ARBA00022679"/>
    </source>
</evidence>